<dbReference type="EMBL" id="PP511605">
    <property type="protein sequence ID" value="XCD05878.1"/>
    <property type="molecule type" value="Genomic_DNA"/>
</dbReference>
<dbReference type="EMBL" id="PP511624">
    <property type="protein sequence ID" value="XCD06020.1"/>
    <property type="molecule type" value="Genomic_DNA"/>
</dbReference>
<evidence type="ECO:0000313" key="7">
    <source>
        <dbReference type="EMBL" id="XCD06386.1"/>
    </source>
</evidence>
<evidence type="ECO:0000313" key="6">
    <source>
        <dbReference type="EMBL" id="XCD06020.1"/>
    </source>
</evidence>
<feature type="compositionally biased region" description="Basic and acidic residues" evidence="1">
    <location>
        <begin position="106"/>
        <end position="116"/>
    </location>
</feature>
<name>A0AAU8B747_9VIRU</name>
<feature type="region of interest" description="Disordered" evidence="1">
    <location>
        <begin position="79"/>
        <end position="116"/>
    </location>
</feature>
<accession>A0AAU8B747</accession>
<dbReference type="EMBL" id="PP511729">
    <property type="protein sequence ID" value="XCD06930.1"/>
    <property type="molecule type" value="Genomic_DNA"/>
</dbReference>
<dbReference type="EMBL" id="PP511665">
    <property type="protein sequence ID" value="XCD06386.1"/>
    <property type="molecule type" value="Genomic_DNA"/>
</dbReference>
<evidence type="ECO:0000313" key="5">
    <source>
        <dbReference type="EMBL" id="XCD05878.1"/>
    </source>
</evidence>
<feature type="compositionally biased region" description="Basic and acidic residues" evidence="1">
    <location>
        <begin position="90"/>
        <end position="99"/>
    </location>
</feature>
<evidence type="ECO:0000313" key="2">
    <source>
        <dbReference type="EMBL" id="XCD03969.1"/>
    </source>
</evidence>
<sequence>MKFTKIKNKHNMRPVERYEAESIEKKVKRIINENEPIEDGAPIIYQERADGVKPEFNIRTDRWEIAIEAMDKVTKEELSKYTKSQGKPNEGIELKKDEIATVQPKTEGEAKAPEGN</sequence>
<evidence type="ECO:0000256" key="1">
    <source>
        <dbReference type="SAM" id="MobiDB-lite"/>
    </source>
</evidence>
<dbReference type="EMBL" id="PP511863">
    <property type="protein sequence ID" value="XCD08152.1"/>
    <property type="molecule type" value="Genomic_DNA"/>
</dbReference>
<organism evidence="9">
    <name type="scientific">Dulem virus 201</name>
    <dbReference type="NCBI Taxonomy" id="3145678"/>
    <lineage>
        <taxon>Viruses</taxon>
        <taxon>Monodnaviria</taxon>
        <taxon>Sangervirae</taxon>
        <taxon>Phixviricota</taxon>
        <taxon>Malgrandaviricetes</taxon>
        <taxon>Petitvirales</taxon>
        <taxon>Microviridae</taxon>
        <taxon>Microvirus</taxon>
    </lineage>
</organism>
<reference evidence="9" key="1">
    <citation type="submission" date="2024-03" db="EMBL/GenBank/DDBJ databases">
        <title>Diverse circular DNA viruses in blood, oral, and fecal samples of captive lemurs.</title>
        <authorList>
            <person name="Paietta E.N."/>
            <person name="Kraberger S."/>
            <person name="Lund M.C."/>
            <person name="Custer J.M."/>
            <person name="Vargas K.M."/>
            <person name="Ehmke E.E."/>
            <person name="Yoder A.D."/>
            <person name="Varsani A."/>
        </authorList>
    </citation>
    <scope>NUCLEOTIDE SEQUENCE</scope>
    <source>
        <strain evidence="2">Duke_21_62</strain>
        <strain evidence="3">Duke_24FF_1075</strain>
        <strain evidence="4">Duke_24FS_69</strain>
        <strain evidence="5">Duke_24SF_798</strain>
        <strain evidence="6">Duke_25FF_1143</strain>
        <strain evidence="7">Duke_25FS_91</strain>
        <strain evidence="8">Duke_26_55</strain>
        <strain evidence="9">Duke_29_37</strain>
    </source>
</reference>
<dbReference type="EMBL" id="PP511407">
    <property type="protein sequence ID" value="XCD03969.1"/>
    <property type="molecule type" value="Genomic_DNA"/>
</dbReference>
<evidence type="ECO:0000313" key="9">
    <source>
        <dbReference type="EMBL" id="XCD08152.1"/>
    </source>
</evidence>
<proteinExistence type="predicted"/>
<dbReference type="EMBL" id="PP511498">
    <property type="protein sequence ID" value="XCD04723.1"/>
    <property type="molecule type" value="Genomic_DNA"/>
</dbReference>
<protein>
    <submittedName>
        <fullName evidence="9">Uncharacterized protein</fullName>
    </submittedName>
</protein>
<dbReference type="EMBL" id="PP511547">
    <property type="protein sequence ID" value="XCD05337.1"/>
    <property type="molecule type" value="Genomic_DNA"/>
</dbReference>
<evidence type="ECO:0000313" key="3">
    <source>
        <dbReference type="EMBL" id="XCD04723.1"/>
    </source>
</evidence>
<evidence type="ECO:0000313" key="8">
    <source>
        <dbReference type="EMBL" id="XCD06930.1"/>
    </source>
</evidence>
<evidence type="ECO:0000313" key="4">
    <source>
        <dbReference type="EMBL" id="XCD05337.1"/>
    </source>
</evidence>